<proteinExistence type="predicted"/>
<dbReference type="EMBL" id="JYDJ01000642">
    <property type="protein sequence ID" value="KRX34062.1"/>
    <property type="molecule type" value="Genomic_DNA"/>
</dbReference>
<accession>A0A0V0T4Z6</accession>
<sequence>MRISAEKLVCSDIFPDPYKPILNLRFLNMTLIGQKICNVA</sequence>
<dbReference type="AlphaFoldDB" id="A0A0V0T4Z6"/>
<organism evidence="1 2">
    <name type="scientific">Trichinella murrelli</name>
    <dbReference type="NCBI Taxonomy" id="144512"/>
    <lineage>
        <taxon>Eukaryota</taxon>
        <taxon>Metazoa</taxon>
        <taxon>Ecdysozoa</taxon>
        <taxon>Nematoda</taxon>
        <taxon>Enoplea</taxon>
        <taxon>Dorylaimia</taxon>
        <taxon>Trichinellida</taxon>
        <taxon>Trichinellidae</taxon>
        <taxon>Trichinella</taxon>
    </lineage>
</organism>
<protein>
    <submittedName>
        <fullName evidence="1">Uncharacterized protein</fullName>
    </submittedName>
</protein>
<name>A0A0V0T4Z6_9BILA</name>
<evidence type="ECO:0000313" key="2">
    <source>
        <dbReference type="Proteomes" id="UP000055048"/>
    </source>
</evidence>
<dbReference type="Proteomes" id="UP000055048">
    <property type="component" value="Unassembled WGS sequence"/>
</dbReference>
<evidence type="ECO:0000313" key="1">
    <source>
        <dbReference type="EMBL" id="KRX34062.1"/>
    </source>
</evidence>
<gene>
    <name evidence="1" type="ORF">T05_7328</name>
</gene>
<keyword evidence="2" id="KW-1185">Reference proteome</keyword>
<comment type="caution">
    <text evidence="1">The sequence shown here is derived from an EMBL/GenBank/DDBJ whole genome shotgun (WGS) entry which is preliminary data.</text>
</comment>
<reference evidence="1 2" key="1">
    <citation type="submission" date="2015-01" db="EMBL/GenBank/DDBJ databases">
        <title>Evolution of Trichinella species and genotypes.</title>
        <authorList>
            <person name="Korhonen P.K."/>
            <person name="Edoardo P."/>
            <person name="Giuseppe L.R."/>
            <person name="Gasser R.B."/>
        </authorList>
    </citation>
    <scope>NUCLEOTIDE SEQUENCE [LARGE SCALE GENOMIC DNA]</scope>
    <source>
        <strain evidence="1">ISS417</strain>
    </source>
</reference>